<proteinExistence type="predicted"/>
<comment type="caution">
    <text evidence="2">The sequence shown here is derived from an EMBL/GenBank/DDBJ whole genome shotgun (WGS) entry which is preliminary data.</text>
</comment>
<dbReference type="Pfam" id="PF13456">
    <property type="entry name" value="RVT_3"/>
    <property type="match status" value="1"/>
</dbReference>
<sequence length="126" mass="14773">MHSRRMSINVKSLDEAKYKALLWSLESLSFHHLNRVIIALDDDKLTKVILRPKVWPNFKAQYVELEKRLRRVEWWRVVKEDRSTNRVAFLIAQSAAKGGYLQFYVAAGGPLWLRELFENEEASPST</sequence>
<dbReference type="Proteomes" id="UP000266723">
    <property type="component" value="Unassembled WGS sequence"/>
</dbReference>
<keyword evidence="3" id="KW-1185">Reference proteome</keyword>
<feature type="domain" description="RNase H type-1" evidence="1">
    <location>
        <begin position="10"/>
        <end position="95"/>
    </location>
</feature>
<name>A0ABQ7CES8_BRACR</name>
<gene>
    <name evidence="2" type="ORF">DY000_02000395</name>
</gene>
<dbReference type="EMBL" id="QGKV02000832">
    <property type="protein sequence ID" value="KAF3549602.1"/>
    <property type="molecule type" value="Genomic_DNA"/>
</dbReference>
<evidence type="ECO:0000313" key="3">
    <source>
        <dbReference type="Proteomes" id="UP000266723"/>
    </source>
</evidence>
<dbReference type="InterPro" id="IPR002156">
    <property type="entry name" value="RNaseH_domain"/>
</dbReference>
<protein>
    <recommendedName>
        <fullName evidence="1">RNase H type-1 domain-containing protein</fullName>
    </recommendedName>
</protein>
<organism evidence="2 3">
    <name type="scientific">Brassica cretica</name>
    <name type="common">Mustard</name>
    <dbReference type="NCBI Taxonomy" id="69181"/>
    <lineage>
        <taxon>Eukaryota</taxon>
        <taxon>Viridiplantae</taxon>
        <taxon>Streptophyta</taxon>
        <taxon>Embryophyta</taxon>
        <taxon>Tracheophyta</taxon>
        <taxon>Spermatophyta</taxon>
        <taxon>Magnoliopsida</taxon>
        <taxon>eudicotyledons</taxon>
        <taxon>Gunneridae</taxon>
        <taxon>Pentapetalae</taxon>
        <taxon>rosids</taxon>
        <taxon>malvids</taxon>
        <taxon>Brassicales</taxon>
        <taxon>Brassicaceae</taxon>
        <taxon>Brassiceae</taxon>
        <taxon>Brassica</taxon>
    </lineage>
</organism>
<accession>A0ABQ7CES8</accession>
<evidence type="ECO:0000313" key="2">
    <source>
        <dbReference type="EMBL" id="KAF3549602.1"/>
    </source>
</evidence>
<reference evidence="2 3" key="1">
    <citation type="journal article" date="2020" name="BMC Genomics">
        <title>Intraspecific diversification of the crop wild relative Brassica cretica Lam. using demographic model selection.</title>
        <authorList>
            <person name="Kioukis A."/>
            <person name="Michalopoulou V.A."/>
            <person name="Briers L."/>
            <person name="Pirintsos S."/>
            <person name="Studholme D.J."/>
            <person name="Pavlidis P."/>
            <person name="Sarris P.F."/>
        </authorList>
    </citation>
    <scope>NUCLEOTIDE SEQUENCE [LARGE SCALE GENOMIC DNA]</scope>
    <source>
        <strain evidence="3">cv. PFS-1207/04</strain>
    </source>
</reference>
<evidence type="ECO:0000259" key="1">
    <source>
        <dbReference type="Pfam" id="PF13456"/>
    </source>
</evidence>